<dbReference type="AlphaFoldDB" id="A0A4Z0C5K2"/>
<dbReference type="GO" id="GO:0033732">
    <property type="term" value="F:pyrroloquinoline-quinone synthase activity"/>
    <property type="evidence" value="ECO:0007669"/>
    <property type="project" value="UniProtKB-EC"/>
</dbReference>
<evidence type="ECO:0000313" key="5">
    <source>
        <dbReference type="EMBL" id="TFZ05389.1"/>
    </source>
</evidence>
<comment type="similarity">
    <text evidence="3">Belongs to the PqqC family.</text>
</comment>
<dbReference type="PANTHER" id="PTHR40279:SF3">
    <property type="entry name" value="4-AMINOBENZOATE SYNTHASE"/>
    <property type="match status" value="1"/>
</dbReference>
<dbReference type="InterPro" id="IPR011845">
    <property type="entry name" value="PqqC"/>
</dbReference>
<feature type="domain" description="Thiaminase-2/PQQC" evidence="4">
    <location>
        <begin position="42"/>
        <end position="254"/>
    </location>
</feature>
<evidence type="ECO:0000256" key="3">
    <source>
        <dbReference type="HAMAP-Rule" id="MF_00654"/>
    </source>
</evidence>
<proteinExistence type="inferred from homology"/>
<keyword evidence="6" id="KW-1185">Reference proteome</keyword>
<dbReference type="GO" id="GO:0018189">
    <property type="term" value="P:pyrroloquinoline quinone biosynthetic process"/>
    <property type="evidence" value="ECO:0007669"/>
    <property type="project" value="UniProtKB-UniRule"/>
</dbReference>
<dbReference type="InterPro" id="IPR016084">
    <property type="entry name" value="Haem_Oase-like_multi-hlx"/>
</dbReference>
<dbReference type="InterPro" id="IPR004305">
    <property type="entry name" value="Thiaminase-2/PQQC"/>
</dbReference>
<dbReference type="OrthoDB" id="9800756at2"/>
<evidence type="ECO:0000256" key="1">
    <source>
        <dbReference type="ARBA" id="ARBA00022905"/>
    </source>
</evidence>
<keyword evidence="1 3" id="KW-0884">PQQ biosynthesis</keyword>
<dbReference type="EC" id="1.3.3.11" evidence="3"/>
<name>A0A4Z0C5K2_9BURK</name>
<comment type="pathway">
    <text evidence="3">Cofactor biosynthesis; pyrroloquinoline quinone biosynthesis.</text>
</comment>
<dbReference type="Gene3D" id="1.20.910.10">
    <property type="entry name" value="Heme oxygenase-like"/>
    <property type="match status" value="1"/>
</dbReference>
<dbReference type="Proteomes" id="UP000298180">
    <property type="component" value="Unassembled WGS sequence"/>
</dbReference>
<sequence length="270" mass="31062">MTAPSARSSLAWASKSPSTGCNWTSEVTQDLSPWSPQEFEARLRSLESRYHIHHPFNRRLNAGALQPFQVRGWVANRFYYQCRIPVKDAAIMSNCDDRATRRRWIDRMLDHDGRAPYQGADAGGIEIWARLGIATGLRREDLEMHRHVLPGVRFAVDAYVNFARHAPWQEAVISSLTEMFAPRIHKDRLAGWPSHYPWIEAGGLDYFRSRIPLASRDVEHGLEVAMQWCTTRERQERAVQILGFKLDILWAMLDAIEKAYPDNLPQAQQP</sequence>
<keyword evidence="2 3" id="KW-0560">Oxidoreductase</keyword>
<accession>A0A4Z0C5K2</accession>
<dbReference type="SUPFAM" id="SSF48613">
    <property type="entry name" value="Heme oxygenase-like"/>
    <property type="match status" value="1"/>
</dbReference>
<evidence type="ECO:0000313" key="6">
    <source>
        <dbReference type="Proteomes" id="UP000298180"/>
    </source>
</evidence>
<dbReference type="InterPro" id="IPR039068">
    <property type="entry name" value="PqqC-like"/>
</dbReference>
<dbReference type="EMBL" id="SMLM01000001">
    <property type="protein sequence ID" value="TFZ05389.1"/>
    <property type="molecule type" value="Genomic_DNA"/>
</dbReference>
<protein>
    <recommendedName>
        <fullName evidence="3">Pyrroloquinoline-quinone synthase</fullName>
        <ecNumber evidence="3">1.3.3.11</ecNumber>
    </recommendedName>
    <alternativeName>
        <fullName evidence="3">Coenzyme PQQ synthesis protein C</fullName>
    </alternativeName>
    <alternativeName>
        <fullName evidence="3">Pyrroloquinoline quinone biosynthesis protein C</fullName>
    </alternativeName>
</protein>
<evidence type="ECO:0000256" key="2">
    <source>
        <dbReference type="ARBA" id="ARBA00023002"/>
    </source>
</evidence>
<evidence type="ECO:0000259" key="4">
    <source>
        <dbReference type="Pfam" id="PF03070"/>
    </source>
</evidence>
<dbReference type="NCBIfam" id="TIGR02111">
    <property type="entry name" value="PQQ_syn_pqqC"/>
    <property type="match status" value="1"/>
</dbReference>
<comment type="function">
    <text evidence="3">Ring cyclization and eight-electron oxidation of 3a-(2-amino-2-carboxyethyl)-4,5-dioxo-4,5,6,7,8,9-hexahydroquinoline-7,9-dicarboxylic-acid to PQQ.</text>
</comment>
<dbReference type="Pfam" id="PF03070">
    <property type="entry name" value="TENA_THI-4"/>
    <property type="match status" value="1"/>
</dbReference>
<comment type="caution">
    <text evidence="5">The sequence shown here is derived from an EMBL/GenBank/DDBJ whole genome shotgun (WGS) entry which is preliminary data.</text>
</comment>
<dbReference type="UniPathway" id="UPA00539"/>
<dbReference type="PANTHER" id="PTHR40279">
    <property type="entry name" value="PQQC-LIKE PROTEIN"/>
    <property type="match status" value="1"/>
</dbReference>
<gene>
    <name evidence="3 5" type="primary">pqqC</name>
    <name evidence="5" type="ORF">EZ313_01570</name>
</gene>
<dbReference type="HAMAP" id="MF_00654">
    <property type="entry name" value="PQQ_syn_PqqC"/>
    <property type="match status" value="1"/>
</dbReference>
<organism evidence="5 6">
    <name type="scientific">Ramlibacter henchirensis</name>
    <dbReference type="NCBI Taxonomy" id="204072"/>
    <lineage>
        <taxon>Bacteria</taxon>
        <taxon>Pseudomonadati</taxon>
        <taxon>Pseudomonadota</taxon>
        <taxon>Betaproteobacteria</taxon>
        <taxon>Burkholderiales</taxon>
        <taxon>Comamonadaceae</taxon>
        <taxon>Ramlibacter</taxon>
    </lineage>
</organism>
<comment type="catalytic activity">
    <reaction evidence="3">
        <text>6-(2-amino-2-carboxyethyl)-7,8-dioxo-1,2,3,4,7,8-hexahydroquinoline-2,4-dicarboxylate + 3 O2 = pyrroloquinoline quinone + 2 H2O2 + 2 H2O + H(+)</text>
        <dbReference type="Rhea" id="RHEA:10692"/>
        <dbReference type="ChEBI" id="CHEBI:15377"/>
        <dbReference type="ChEBI" id="CHEBI:15378"/>
        <dbReference type="ChEBI" id="CHEBI:15379"/>
        <dbReference type="ChEBI" id="CHEBI:16240"/>
        <dbReference type="ChEBI" id="CHEBI:58442"/>
        <dbReference type="ChEBI" id="CHEBI:58778"/>
        <dbReference type="EC" id="1.3.3.11"/>
    </reaction>
</comment>
<reference evidence="5 6" key="1">
    <citation type="submission" date="2019-03" db="EMBL/GenBank/DDBJ databases">
        <title>Ramlibacter henchirensis DSM 14656, whole genome shotgun sequence.</title>
        <authorList>
            <person name="Zhang X."/>
            <person name="Feng G."/>
            <person name="Zhu H."/>
        </authorList>
    </citation>
    <scope>NUCLEOTIDE SEQUENCE [LARGE SCALE GENOMIC DNA]</scope>
    <source>
        <strain evidence="5 6">DSM 14656</strain>
    </source>
</reference>